<proteinExistence type="predicted"/>
<protein>
    <recommendedName>
        <fullName evidence="3">RacP protein</fullName>
    </recommendedName>
</protein>
<accession>A0A8J3WRC7</accession>
<organism evidence="1 2">
    <name type="scientific">Planobispora siamensis</name>
    <dbReference type="NCBI Taxonomy" id="936338"/>
    <lineage>
        <taxon>Bacteria</taxon>
        <taxon>Bacillati</taxon>
        <taxon>Actinomycetota</taxon>
        <taxon>Actinomycetes</taxon>
        <taxon>Streptosporangiales</taxon>
        <taxon>Streptosporangiaceae</taxon>
        <taxon>Planobispora</taxon>
    </lineage>
</organism>
<dbReference type="AlphaFoldDB" id="A0A8J3WRC7"/>
<evidence type="ECO:0000313" key="1">
    <source>
        <dbReference type="EMBL" id="GIH97967.1"/>
    </source>
</evidence>
<dbReference type="Proteomes" id="UP000619788">
    <property type="component" value="Unassembled WGS sequence"/>
</dbReference>
<reference evidence="1 2" key="1">
    <citation type="submission" date="2021-01" db="EMBL/GenBank/DDBJ databases">
        <title>Whole genome shotgun sequence of Planobispora siamensis NBRC 107568.</title>
        <authorList>
            <person name="Komaki H."/>
            <person name="Tamura T."/>
        </authorList>
    </citation>
    <scope>NUCLEOTIDE SEQUENCE [LARGE SCALE GENOMIC DNA]</scope>
    <source>
        <strain evidence="1 2">NBRC 107568</strain>
    </source>
</reference>
<comment type="caution">
    <text evidence="1">The sequence shown here is derived from an EMBL/GenBank/DDBJ whole genome shotgun (WGS) entry which is preliminary data.</text>
</comment>
<sequence>MSRSGGRLAANVCAERVLLALSEARPAGLSTKQLVAATALSPYQVRKGLLYIREIAAMANLTPITWTAGQGWKLSADPAEWTAYAIAVFHQLLTRTSRLITSTIAPHAAALPGDDNAQMVLDQITGIKATLTLLTRGR</sequence>
<dbReference type="RefSeq" id="WP_203880368.1">
    <property type="nucleotide sequence ID" value="NZ_BOOJ01000124.1"/>
</dbReference>
<dbReference type="EMBL" id="BOOJ01000124">
    <property type="protein sequence ID" value="GIH97967.1"/>
    <property type="molecule type" value="Genomic_DNA"/>
</dbReference>
<evidence type="ECO:0000313" key="2">
    <source>
        <dbReference type="Proteomes" id="UP000619788"/>
    </source>
</evidence>
<gene>
    <name evidence="1" type="ORF">Psi01_85970</name>
</gene>
<evidence type="ECO:0008006" key="3">
    <source>
        <dbReference type="Google" id="ProtNLM"/>
    </source>
</evidence>
<name>A0A8J3WRC7_9ACTN</name>
<keyword evidence="2" id="KW-1185">Reference proteome</keyword>